<dbReference type="Proteomes" id="UP000279995">
    <property type="component" value="Chromosome I"/>
</dbReference>
<gene>
    <name evidence="3" type="ORF">D9T18_06840</name>
</gene>
<proteinExistence type="predicted"/>
<keyword evidence="1" id="KW-1133">Transmembrane helix</keyword>
<evidence type="ECO:0000313" key="4">
    <source>
        <dbReference type="Proteomes" id="UP000279995"/>
    </source>
</evidence>
<evidence type="ECO:0000256" key="1">
    <source>
        <dbReference type="SAM" id="Phobius"/>
    </source>
</evidence>
<protein>
    <submittedName>
        <fullName evidence="3">Acyltransferase</fullName>
    </submittedName>
</protein>
<feature type="domain" description="Acyltransferase 3" evidence="2">
    <location>
        <begin position="6"/>
        <end position="317"/>
    </location>
</feature>
<keyword evidence="1" id="KW-0812">Transmembrane</keyword>
<feature type="transmembrane region" description="Helical" evidence="1">
    <location>
        <begin position="282"/>
        <end position="304"/>
    </location>
</feature>
<dbReference type="RefSeq" id="WP_121637351.1">
    <property type="nucleotide sequence ID" value="NZ_CP033065.1"/>
</dbReference>
<reference evidence="3 4" key="1">
    <citation type="submission" date="2018-10" db="EMBL/GenBank/DDBJ databases">
        <title>Complete Genome Sequence and Transcriptomic Profiles of a Marine Bacterium, Pseudoalteromonas agarivorans Hao 2018.</title>
        <authorList>
            <person name="Hao L."/>
        </authorList>
    </citation>
    <scope>NUCLEOTIDE SEQUENCE [LARGE SCALE GENOMIC DNA]</scope>
    <source>
        <strain evidence="3 4">Hao 2018</strain>
    </source>
</reference>
<accession>A0AAD0TY28</accession>
<dbReference type="AlphaFoldDB" id="A0AAD0TY28"/>
<dbReference type="PANTHER" id="PTHR23028">
    <property type="entry name" value="ACETYLTRANSFERASE"/>
    <property type="match status" value="1"/>
</dbReference>
<dbReference type="EMBL" id="CP033065">
    <property type="protein sequence ID" value="AYM86435.1"/>
    <property type="molecule type" value="Genomic_DNA"/>
</dbReference>
<keyword evidence="3" id="KW-0012">Acyltransferase</keyword>
<dbReference type="GO" id="GO:0000271">
    <property type="term" value="P:polysaccharide biosynthetic process"/>
    <property type="evidence" value="ECO:0007669"/>
    <property type="project" value="TreeGrafter"/>
</dbReference>
<organism evidence="3 4">
    <name type="scientific">Pseudoalteromonas agarivorans</name>
    <dbReference type="NCBI Taxonomy" id="176102"/>
    <lineage>
        <taxon>Bacteria</taxon>
        <taxon>Pseudomonadati</taxon>
        <taxon>Pseudomonadota</taxon>
        <taxon>Gammaproteobacteria</taxon>
        <taxon>Alteromonadales</taxon>
        <taxon>Pseudoalteromonadaceae</taxon>
        <taxon>Pseudoalteromonas</taxon>
    </lineage>
</organism>
<dbReference type="GO" id="GO:0016020">
    <property type="term" value="C:membrane"/>
    <property type="evidence" value="ECO:0007669"/>
    <property type="project" value="TreeGrafter"/>
</dbReference>
<dbReference type="Pfam" id="PF01757">
    <property type="entry name" value="Acyl_transf_3"/>
    <property type="match status" value="1"/>
</dbReference>
<feature type="transmembrane region" description="Helical" evidence="1">
    <location>
        <begin position="192"/>
        <end position="210"/>
    </location>
</feature>
<feature type="transmembrane region" description="Helical" evidence="1">
    <location>
        <begin position="324"/>
        <end position="345"/>
    </location>
</feature>
<dbReference type="GO" id="GO:0016747">
    <property type="term" value="F:acyltransferase activity, transferring groups other than amino-acyl groups"/>
    <property type="evidence" value="ECO:0007669"/>
    <property type="project" value="InterPro"/>
</dbReference>
<evidence type="ECO:0000313" key="3">
    <source>
        <dbReference type="EMBL" id="AYM86435.1"/>
    </source>
</evidence>
<feature type="transmembrane region" description="Helical" evidence="1">
    <location>
        <begin position="39"/>
        <end position="59"/>
    </location>
</feature>
<dbReference type="PANTHER" id="PTHR23028:SF53">
    <property type="entry name" value="ACYL_TRANSF_3 DOMAIN-CONTAINING PROTEIN"/>
    <property type="match status" value="1"/>
</dbReference>
<feature type="transmembrane region" description="Helical" evidence="1">
    <location>
        <begin position="248"/>
        <end position="270"/>
    </location>
</feature>
<feature type="transmembrane region" description="Helical" evidence="1">
    <location>
        <begin position="80"/>
        <end position="99"/>
    </location>
</feature>
<dbReference type="InterPro" id="IPR002656">
    <property type="entry name" value="Acyl_transf_3_dom"/>
</dbReference>
<feature type="transmembrane region" description="Helical" evidence="1">
    <location>
        <begin position="169"/>
        <end position="186"/>
    </location>
</feature>
<dbReference type="InterPro" id="IPR050879">
    <property type="entry name" value="Acyltransferase_3"/>
</dbReference>
<sequence length="362" mass="41265">MKKRFEALDSFRGICAISVVIFHMHFVNSITELDFFRGSAIFVEFFFVLSGFVLAHGYGEKKDLNFNAFIKARFFRIYPLHIFMLAIFILLELGKLFAYKLGGISFNNLPFTNDTSVEQILPNLLLIHSWTPFSDPLSFNYPSWSISIEFYSYVLLFFTIAFFKTSKSIVWFCISAIAFSLIYFKSDILVGSVLKGLSCFFGGTVIYLLFKKHSYFKFPPALATVIELFLLFLIVQVVIVNFKYKPLIAPILFLLTVLFFAYEAGLVSKFLKLNVFQTIGKLSYSIYMTHAAILFILTSIGIIIQKITGINVAPTISSQRYLDFGGAEINNVFILLTLTVIIYISKITYNTIEKKGLALNKK</sequence>
<feature type="transmembrane region" description="Helical" evidence="1">
    <location>
        <begin position="141"/>
        <end position="162"/>
    </location>
</feature>
<feature type="transmembrane region" description="Helical" evidence="1">
    <location>
        <begin position="7"/>
        <end position="27"/>
    </location>
</feature>
<name>A0AAD0TY28_9GAMM</name>
<keyword evidence="3" id="KW-0808">Transferase</keyword>
<keyword evidence="1" id="KW-0472">Membrane</keyword>
<evidence type="ECO:0000259" key="2">
    <source>
        <dbReference type="Pfam" id="PF01757"/>
    </source>
</evidence>
<feature type="transmembrane region" description="Helical" evidence="1">
    <location>
        <begin position="222"/>
        <end position="242"/>
    </location>
</feature>